<proteinExistence type="predicted"/>
<dbReference type="Gene3D" id="3.90.420.10">
    <property type="entry name" value="Oxidoreductase, molybdopterin-binding domain"/>
    <property type="match status" value="1"/>
</dbReference>
<evidence type="ECO:0000313" key="3">
    <source>
        <dbReference type="Proteomes" id="UP001465153"/>
    </source>
</evidence>
<dbReference type="InterPro" id="IPR000572">
    <property type="entry name" value="OxRdtase_Mopterin-bd_dom"/>
</dbReference>
<sequence>MEQLPPRQQTTEKFPVVGESSSGIELTRENWQLSVTGLVQQPKQYTWNDYLNLPQTIKTFDIHCVTRWSKLGNKISGVMLNDVLELSGIAPTAKFVQFIAYSDRDHDTSLPLDVCLNDEVMLVHAINDEPLAIEHGFPVRTFAPTKYFYKSLKWLKEIRLIEEDTLGFWERGGYHNNADFNKEERYVSGNLTDKELKRLRETKNFNRYKGQVLLSLDLSELDFSGMDLSGVNLKNCNLDNCDFSNANLHKANLSNSSLLNCNLTNANLNGADLDGVLFMGSNLTNANLSETYLNATEFTRDGYESAIVKNTEFANAVTNGLVAKQLEFIATDS</sequence>
<dbReference type="Gene3D" id="2.160.20.80">
    <property type="entry name" value="E3 ubiquitin-protein ligase SopA"/>
    <property type="match status" value="1"/>
</dbReference>
<dbReference type="InterPro" id="IPR036374">
    <property type="entry name" value="OxRdtase_Mopterin-bd_sf"/>
</dbReference>
<dbReference type="EMBL" id="BAABWN010000009">
    <property type="protein sequence ID" value="GAA6169029.1"/>
    <property type="molecule type" value="Genomic_DNA"/>
</dbReference>
<dbReference type="SUPFAM" id="SSF56524">
    <property type="entry name" value="Oxidoreductase molybdopterin-binding domain"/>
    <property type="match status" value="1"/>
</dbReference>
<dbReference type="SUPFAM" id="SSF141571">
    <property type="entry name" value="Pentapeptide repeat-like"/>
    <property type="match status" value="1"/>
</dbReference>
<name>A0ABQ0ABM3_9GAMM</name>
<dbReference type="PANTHER" id="PTHR43032">
    <property type="entry name" value="PROTEIN-METHIONINE-SULFOXIDE REDUCTASE"/>
    <property type="match status" value="1"/>
</dbReference>
<keyword evidence="3" id="KW-1185">Reference proteome</keyword>
<comment type="caution">
    <text evidence="2">The sequence shown here is derived from an EMBL/GenBank/DDBJ whole genome shotgun (WGS) entry which is preliminary data.</text>
</comment>
<dbReference type="Proteomes" id="UP001465153">
    <property type="component" value="Unassembled WGS sequence"/>
</dbReference>
<gene>
    <name evidence="2" type="ORF">NBRC116591_28400</name>
</gene>
<organism evidence="2 3">
    <name type="scientific">Sessilibacter corallicola</name>
    <dbReference type="NCBI Taxonomy" id="2904075"/>
    <lineage>
        <taxon>Bacteria</taxon>
        <taxon>Pseudomonadati</taxon>
        <taxon>Pseudomonadota</taxon>
        <taxon>Gammaproteobacteria</taxon>
        <taxon>Cellvibrionales</taxon>
        <taxon>Cellvibrionaceae</taxon>
        <taxon>Sessilibacter</taxon>
    </lineage>
</organism>
<dbReference type="PANTHER" id="PTHR43032:SF4">
    <property type="entry name" value="OXIDOREDUCTASE MOLYBDOPTERIN-BINDING DOMAIN-CONTAINING PROTEIN"/>
    <property type="match status" value="1"/>
</dbReference>
<reference evidence="2 3" key="1">
    <citation type="submission" date="2024-04" db="EMBL/GenBank/DDBJ databases">
        <title>Draft genome sequence of Sessilibacter corallicola NBRC 116591.</title>
        <authorList>
            <person name="Miyakawa T."/>
            <person name="Kusuya Y."/>
            <person name="Miura T."/>
        </authorList>
    </citation>
    <scope>NUCLEOTIDE SEQUENCE [LARGE SCALE GENOMIC DNA]</scope>
    <source>
        <strain evidence="2 3">KU-00831-HH</strain>
    </source>
</reference>
<evidence type="ECO:0000259" key="1">
    <source>
        <dbReference type="Pfam" id="PF00174"/>
    </source>
</evidence>
<dbReference type="Pfam" id="PF13599">
    <property type="entry name" value="Pentapeptide_4"/>
    <property type="match status" value="1"/>
</dbReference>
<accession>A0ABQ0ABM3</accession>
<evidence type="ECO:0000313" key="2">
    <source>
        <dbReference type="EMBL" id="GAA6169029.1"/>
    </source>
</evidence>
<dbReference type="Pfam" id="PF00174">
    <property type="entry name" value="Oxidored_molyb"/>
    <property type="match status" value="1"/>
</dbReference>
<feature type="domain" description="Oxidoreductase molybdopterin-binding" evidence="1">
    <location>
        <begin position="27"/>
        <end position="169"/>
    </location>
</feature>
<dbReference type="RefSeq" id="WP_353303685.1">
    <property type="nucleotide sequence ID" value="NZ_BAABWN010000009.1"/>
</dbReference>
<protein>
    <submittedName>
        <fullName evidence="2">Molybdopterin-dependent oxidoreductase</fullName>
    </submittedName>
</protein>
<dbReference type="InterPro" id="IPR001646">
    <property type="entry name" value="5peptide_repeat"/>
</dbReference>